<feature type="compositionally biased region" description="Acidic residues" evidence="3">
    <location>
        <begin position="553"/>
        <end position="574"/>
    </location>
</feature>
<dbReference type="InterPro" id="IPR058670">
    <property type="entry name" value="PTPase_dom"/>
</dbReference>
<dbReference type="EMBL" id="JABWDY010000415">
    <property type="protein sequence ID" value="KAF5208128.1"/>
    <property type="molecule type" value="Genomic_DNA"/>
</dbReference>
<feature type="domain" description="AAA+ ATPase" evidence="4">
    <location>
        <begin position="105"/>
        <end position="277"/>
    </location>
</feature>
<dbReference type="PANTHER" id="PTHR20953">
    <property type="entry name" value="KINASE-RELATED"/>
    <property type="match status" value="1"/>
</dbReference>
<keyword evidence="2" id="KW-0067">ATP-binding</keyword>
<dbReference type="GO" id="GO:0009507">
    <property type="term" value="C:chloroplast"/>
    <property type="evidence" value="ECO:0007669"/>
    <property type="project" value="TreeGrafter"/>
</dbReference>
<name>A0A7J6XGC7_THATH</name>
<dbReference type="PANTHER" id="PTHR20953:SF3">
    <property type="entry name" value="P-LOOP CONTAINING NUCLEOSIDE TRIPHOSPHATE HYDROLASES SUPERFAMILY PROTEIN"/>
    <property type="match status" value="1"/>
</dbReference>
<dbReference type="InterPro" id="IPR027417">
    <property type="entry name" value="P-loop_NTPase"/>
</dbReference>
<dbReference type="InterPro" id="IPR034081">
    <property type="entry name" value="R3H_AAA"/>
</dbReference>
<dbReference type="Proteomes" id="UP000554482">
    <property type="component" value="Unassembled WGS sequence"/>
</dbReference>
<gene>
    <name evidence="5" type="ORF">FRX31_002285</name>
</gene>
<keyword evidence="5" id="KW-0378">Hydrolase</keyword>
<feature type="region of interest" description="Disordered" evidence="3">
    <location>
        <begin position="549"/>
        <end position="581"/>
    </location>
</feature>
<dbReference type="InterPro" id="IPR003593">
    <property type="entry name" value="AAA+_ATPase"/>
</dbReference>
<dbReference type="InterPro" id="IPR045735">
    <property type="entry name" value="Spore_III_AA_AAA+_ATPase"/>
</dbReference>
<dbReference type="SUPFAM" id="SSF52540">
    <property type="entry name" value="P-loop containing nucleoside triphosphate hydrolases"/>
    <property type="match status" value="1"/>
</dbReference>
<accession>A0A7J6XGC7</accession>
<evidence type="ECO:0000259" key="4">
    <source>
        <dbReference type="SMART" id="SM00382"/>
    </source>
</evidence>
<proteinExistence type="predicted"/>
<sequence length="593" mass="65232">MRKTASEHFEYHQLIEVVMDLGRKPLARFPSGDFVLSDQPITSQDLEYATSQVGDFAIDNRAGISRTLHRISAIRNRKGAIIGLTCRVGRAISGSANLLRDLIKDGSSLLLIGPPGVGKTTIIREIARMIADDYKKRVMIVDTSNEIGGDGDIPHAGIGSARRMQVPNTDMQHKHTCNFEDIDSCSPTEKVLIEAVENHMPQVIVIDEIGTKLEAMAASTIAQRGIQLVATAHGVTIENLINNPSLEMLVGGIQSVTLGDEEASRRGGQKTVLERKGPSTFTCGAEIISKTELRVHRNLEATVDAVLAGRSAMYEARKINTYGSRDEVLTVGEEALNNFSSQKHDQLIIDNLLEMYDETPITDKVTSESAADMFEGSITPEASIRLYVYGILETTVIQAIRQLKVDNAVDITDNISEADALLALQSKLKKNKNTRIQAVAKTHDIPIYVTKTSSLVQITKAIRALMSEHSEGSNEVDAEDEMYSSEKIDALEEVRLAIEQVVIPKGDSVELLPRPYYIMSLQKDLVKTYQLQWEKLGKEPNARLRILPFQAQTDEDEEASGTIDTDSESEDSDLSGDMNGSAYIVDRLPLLPD</sequence>
<evidence type="ECO:0000313" key="5">
    <source>
        <dbReference type="EMBL" id="KAF5208128.1"/>
    </source>
</evidence>
<dbReference type="CDD" id="cd00009">
    <property type="entry name" value="AAA"/>
    <property type="match status" value="1"/>
</dbReference>
<dbReference type="GO" id="GO:0005524">
    <property type="term" value="F:ATP binding"/>
    <property type="evidence" value="ECO:0007669"/>
    <property type="project" value="UniProtKB-KW"/>
</dbReference>
<reference evidence="5 6" key="1">
    <citation type="submission" date="2020-06" db="EMBL/GenBank/DDBJ databases">
        <title>Transcriptomic and genomic resources for Thalictrum thalictroides and T. hernandezii: Facilitating candidate gene discovery in an emerging model plant lineage.</title>
        <authorList>
            <person name="Arias T."/>
            <person name="Riano-Pachon D.M."/>
            <person name="Di Stilio V.S."/>
        </authorList>
    </citation>
    <scope>NUCLEOTIDE SEQUENCE [LARGE SCALE GENOMIC DNA]</scope>
    <source>
        <strain evidence="6">cv. WT478/WT964</strain>
        <tissue evidence="5">Leaves</tissue>
    </source>
</reference>
<evidence type="ECO:0000256" key="2">
    <source>
        <dbReference type="ARBA" id="ARBA00022840"/>
    </source>
</evidence>
<evidence type="ECO:0000256" key="1">
    <source>
        <dbReference type="ARBA" id="ARBA00022741"/>
    </source>
</evidence>
<dbReference type="Gene3D" id="3.40.50.300">
    <property type="entry name" value="P-loop containing nucleotide triphosphate hydrolases"/>
    <property type="match status" value="1"/>
</dbReference>
<dbReference type="GO" id="GO:0016787">
    <property type="term" value="F:hydrolase activity"/>
    <property type="evidence" value="ECO:0007669"/>
    <property type="project" value="UniProtKB-KW"/>
</dbReference>
<dbReference type="SMART" id="SM00382">
    <property type="entry name" value="AAA"/>
    <property type="match status" value="1"/>
</dbReference>
<dbReference type="Pfam" id="PF19568">
    <property type="entry name" value="Spore_III_AA"/>
    <property type="match status" value="1"/>
</dbReference>
<comment type="caution">
    <text evidence="5">The sequence shown here is derived from an EMBL/GenBank/DDBJ whole genome shotgun (WGS) entry which is preliminary data.</text>
</comment>
<evidence type="ECO:0000313" key="6">
    <source>
        <dbReference type="Proteomes" id="UP000554482"/>
    </source>
</evidence>
<organism evidence="5 6">
    <name type="scientific">Thalictrum thalictroides</name>
    <name type="common">Rue-anemone</name>
    <name type="synonym">Anemone thalictroides</name>
    <dbReference type="NCBI Taxonomy" id="46969"/>
    <lineage>
        <taxon>Eukaryota</taxon>
        <taxon>Viridiplantae</taxon>
        <taxon>Streptophyta</taxon>
        <taxon>Embryophyta</taxon>
        <taxon>Tracheophyta</taxon>
        <taxon>Spermatophyta</taxon>
        <taxon>Magnoliopsida</taxon>
        <taxon>Ranunculales</taxon>
        <taxon>Ranunculaceae</taxon>
        <taxon>Thalictroideae</taxon>
        <taxon>Thalictrum</taxon>
    </lineage>
</organism>
<dbReference type="Pfam" id="PF25516">
    <property type="entry name" value="PTPase"/>
    <property type="match status" value="1"/>
</dbReference>
<keyword evidence="1" id="KW-0547">Nucleotide-binding</keyword>
<dbReference type="PRINTS" id="PR00830">
    <property type="entry name" value="ENDOLAPTASE"/>
</dbReference>
<dbReference type="FunFam" id="3.40.50.300:FF:001088">
    <property type="entry name" value="uncharacterized protein ycf45 isoform X2"/>
    <property type="match status" value="1"/>
</dbReference>
<dbReference type="AlphaFoldDB" id="A0A7J6XGC7"/>
<dbReference type="OrthoDB" id="26838at2759"/>
<keyword evidence="6" id="KW-1185">Reference proteome</keyword>
<evidence type="ECO:0000256" key="3">
    <source>
        <dbReference type="SAM" id="MobiDB-lite"/>
    </source>
</evidence>
<protein>
    <submittedName>
        <fullName evidence="5">P-loop containing nucleoside triphosphate hydrolases superfamily protein</fullName>
    </submittedName>
</protein>
<dbReference type="CDD" id="cd02645">
    <property type="entry name" value="R3H_AAA"/>
    <property type="match status" value="1"/>
</dbReference>